<proteinExistence type="predicted"/>
<dbReference type="AlphaFoldDB" id="A0A9Q4XKE1"/>
<evidence type="ECO:0000313" key="2">
    <source>
        <dbReference type="Proteomes" id="UP000778262"/>
    </source>
</evidence>
<comment type="caution">
    <text evidence="1">The sequence shown here is derived from an EMBL/GenBank/DDBJ whole genome shotgun (WGS) entry which is preliminary data.</text>
</comment>
<sequence>MGFPSPATDFIERRVTLDGICAIGMNSRIVETSTGYAVIDISMMPTIGSTVLFSLFGNVQFGFITKHGIITDDGETLEGTTLDDVEIAGVVTHTIHSADSTLHQWAKI</sequence>
<evidence type="ECO:0000313" key="1">
    <source>
        <dbReference type="EMBL" id="NCH88148.1"/>
    </source>
</evidence>
<organism evidence="1 2">
    <name type="scientific">Cronobacter dublinensis</name>
    <dbReference type="NCBI Taxonomy" id="413497"/>
    <lineage>
        <taxon>Bacteria</taxon>
        <taxon>Pseudomonadati</taxon>
        <taxon>Pseudomonadota</taxon>
        <taxon>Gammaproteobacteria</taxon>
        <taxon>Enterobacterales</taxon>
        <taxon>Enterobacteriaceae</taxon>
        <taxon>Cronobacter</taxon>
    </lineage>
</organism>
<dbReference type="Proteomes" id="UP000778262">
    <property type="component" value="Unassembled WGS sequence"/>
</dbReference>
<protein>
    <submittedName>
        <fullName evidence="1">Uncharacterized protein</fullName>
    </submittedName>
</protein>
<accession>A0A9Q4XKE1</accession>
<dbReference type="RefSeq" id="WP_161590960.1">
    <property type="nucleotide sequence ID" value="NZ_RPBY01000004.1"/>
</dbReference>
<reference evidence="1" key="1">
    <citation type="submission" date="2018-11" db="EMBL/GenBank/DDBJ databases">
        <title>Genomics analysis of Putative Virulence Factors on Adhesion and Cytotoxicity for Cronobacter spp.</title>
        <authorList>
            <person name="Cui J."/>
        </authorList>
    </citation>
    <scope>NUCLEOTIDE SEQUENCE</scope>
    <source>
        <strain evidence="1">SD69</strain>
    </source>
</reference>
<dbReference type="EMBL" id="RPBY01000004">
    <property type="protein sequence ID" value="NCH88148.1"/>
    <property type="molecule type" value="Genomic_DNA"/>
</dbReference>
<name>A0A9Q4XKE1_9ENTR</name>
<gene>
    <name evidence="1" type="ORF">EHJ13_11980</name>
</gene>